<keyword evidence="1" id="KW-0805">Transcription regulation</keyword>
<proteinExistence type="predicted"/>
<feature type="domain" description="HTH tetR-type" evidence="5">
    <location>
        <begin position="28"/>
        <end position="88"/>
    </location>
</feature>
<dbReference type="OrthoDB" id="9789566at2"/>
<dbReference type="Pfam" id="PF00440">
    <property type="entry name" value="TetR_N"/>
    <property type="match status" value="1"/>
</dbReference>
<dbReference type="PRINTS" id="PR00455">
    <property type="entry name" value="HTHTETR"/>
</dbReference>
<dbReference type="EMBL" id="SDHZ01000001">
    <property type="protein sequence ID" value="RXK86070.1"/>
    <property type="molecule type" value="Genomic_DNA"/>
</dbReference>
<name>A0A4Q1DA16_9BACT</name>
<evidence type="ECO:0000256" key="3">
    <source>
        <dbReference type="ARBA" id="ARBA00023163"/>
    </source>
</evidence>
<evidence type="ECO:0000256" key="1">
    <source>
        <dbReference type="ARBA" id="ARBA00023015"/>
    </source>
</evidence>
<dbReference type="Gene3D" id="1.10.10.60">
    <property type="entry name" value="Homeodomain-like"/>
    <property type="match status" value="1"/>
</dbReference>
<gene>
    <name evidence="6" type="ORF">ESB13_04465</name>
</gene>
<dbReference type="SUPFAM" id="SSF46689">
    <property type="entry name" value="Homeodomain-like"/>
    <property type="match status" value="1"/>
</dbReference>
<dbReference type="PANTHER" id="PTHR47506">
    <property type="entry name" value="TRANSCRIPTIONAL REGULATORY PROTEIN"/>
    <property type="match status" value="1"/>
</dbReference>
<protein>
    <submittedName>
        <fullName evidence="6">TetR/AcrR family transcriptional regulator</fullName>
    </submittedName>
</protein>
<keyword evidence="2 4" id="KW-0238">DNA-binding</keyword>
<reference evidence="6 7" key="1">
    <citation type="submission" date="2019-01" db="EMBL/GenBank/DDBJ databases">
        <title>Filimonas sp. strain TTM-71.</title>
        <authorList>
            <person name="Chen W.-M."/>
        </authorList>
    </citation>
    <scope>NUCLEOTIDE SEQUENCE [LARGE SCALE GENOMIC DNA]</scope>
    <source>
        <strain evidence="6 7">TTM-71</strain>
    </source>
</reference>
<evidence type="ECO:0000313" key="6">
    <source>
        <dbReference type="EMBL" id="RXK86070.1"/>
    </source>
</evidence>
<dbReference type="GO" id="GO:0003677">
    <property type="term" value="F:DNA binding"/>
    <property type="evidence" value="ECO:0007669"/>
    <property type="project" value="UniProtKB-UniRule"/>
</dbReference>
<dbReference type="AlphaFoldDB" id="A0A4Q1DA16"/>
<evidence type="ECO:0000313" key="7">
    <source>
        <dbReference type="Proteomes" id="UP000290545"/>
    </source>
</evidence>
<dbReference type="PANTHER" id="PTHR47506:SF6">
    <property type="entry name" value="HTH-TYPE TRANSCRIPTIONAL REPRESSOR NEMR"/>
    <property type="match status" value="1"/>
</dbReference>
<sequence length="217" mass="25346">MCREILPLFFIFRHFVYFCRMKEETEHDVVKEHIVKVSKEVFRRYGLSKVSMDDLSKAAGKGRSTLYHYFKNKKEVFEACVLSELSVIMHEASLKLQKKAGTSYNLHIYYSTKLGGIIALKNQYQNLLEDLRLQPEIFGRLSKILMEEETFALQQLLKWGIADNEIAPMDEGELVFLSNALVTAFRSFEMEMALQDKVEDLENRLSWLINILYKGLK</sequence>
<accession>A0A4Q1DA16</accession>
<dbReference type="InterPro" id="IPR001647">
    <property type="entry name" value="HTH_TetR"/>
</dbReference>
<evidence type="ECO:0000259" key="5">
    <source>
        <dbReference type="PROSITE" id="PS50977"/>
    </source>
</evidence>
<keyword evidence="3" id="KW-0804">Transcription</keyword>
<dbReference type="Gene3D" id="1.10.357.10">
    <property type="entry name" value="Tetracycline Repressor, domain 2"/>
    <property type="match status" value="1"/>
</dbReference>
<evidence type="ECO:0000256" key="4">
    <source>
        <dbReference type="PROSITE-ProRule" id="PRU00335"/>
    </source>
</evidence>
<organism evidence="6 7">
    <name type="scientific">Filimonas effusa</name>
    <dbReference type="NCBI Taxonomy" id="2508721"/>
    <lineage>
        <taxon>Bacteria</taxon>
        <taxon>Pseudomonadati</taxon>
        <taxon>Bacteroidota</taxon>
        <taxon>Chitinophagia</taxon>
        <taxon>Chitinophagales</taxon>
        <taxon>Chitinophagaceae</taxon>
        <taxon>Filimonas</taxon>
    </lineage>
</organism>
<dbReference type="PROSITE" id="PS50977">
    <property type="entry name" value="HTH_TETR_2"/>
    <property type="match status" value="1"/>
</dbReference>
<dbReference type="Proteomes" id="UP000290545">
    <property type="component" value="Unassembled WGS sequence"/>
</dbReference>
<comment type="caution">
    <text evidence="6">The sequence shown here is derived from an EMBL/GenBank/DDBJ whole genome shotgun (WGS) entry which is preliminary data.</text>
</comment>
<feature type="DNA-binding region" description="H-T-H motif" evidence="4">
    <location>
        <begin position="51"/>
        <end position="70"/>
    </location>
</feature>
<evidence type="ECO:0000256" key="2">
    <source>
        <dbReference type="ARBA" id="ARBA00023125"/>
    </source>
</evidence>
<dbReference type="InterPro" id="IPR009057">
    <property type="entry name" value="Homeodomain-like_sf"/>
</dbReference>
<keyword evidence="7" id="KW-1185">Reference proteome</keyword>